<gene>
    <name evidence="1" type="ORF">EVAR_43382_1</name>
</gene>
<evidence type="ECO:0008006" key="3">
    <source>
        <dbReference type="Google" id="ProtNLM"/>
    </source>
</evidence>
<reference evidence="1 2" key="1">
    <citation type="journal article" date="2019" name="Commun. Biol.">
        <title>The bagworm genome reveals a unique fibroin gene that provides high tensile strength.</title>
        <authorList>
            <person name="Kono N."/>
            <person name="Nakamura H."/>
            <person name="Ohtoshi R."/>
            <person name="Tomita M."/>
            <person name="Numata K."/>
            <person name="Arakawa K."/>
        </authorList>
    </citation>
    <scope>NUCLEOTIDE SEQUENCE [LARGE SCALE GENOMIC DNA]</scope>
</reference>
<evidence type="ECO:0000313" key="1">
    <source>
        <dbReference type="EMBL" id="GBP53096.1"/>
    </source>
</evidence>
<keyword evidence="2" id="KW-1185">Reference proteome</keyword>
<dbReference type="InterPro" id="IPR016186">
    <property type="entry name" value="C-type_lectin-like/link_sf"/>
</dbReference>
<comment type="caution">
    <text evidence="1">The sequence shown here is derived from an EMBL/GenBank/DDBJ whole genome shotgun (WGS) entry which is preliminary data.</text>
</comment>
<dbReference type="STRING" id="151549.A0A4C1WNN4"/>
<dbReference type="EMBL" id="BGZK01000615">
    <property type="protein sequence ID" value="GBP53096.1"/>
    <property type="molecule type" value="Genomic_DNA"/>
</dbReference>
<dbReference type="InterPro" id="IPR016187">
    <property type="entry name" value="CTDL_fold"/>
</dbReference>
<organism evidence="1 2">
    <name type="scientific">Eumeta variegata</name>
    <name type="common">Bagworm moth</name>
    <name type="synonym">Eumeta japonica</name>
    <dbReference type="NCBI Taxonomy" id="151549"/>
    <lineage>
        <taxon>Eukaryota</taxon>
        <taxon>Metazoa</taxon>
        <taxon>Ecdysozoa</taxon>
        <taxon>Arthropoda</taxon>
        <taxon>Hexapoda</taxon>
        <taxon>Insecta</taxon>
        <taxon>Pterygota</taxon>
        <taxon>Neoptera</taxon>
        <taxon>Endopterygota</taxon>
        <taxon>Lepidoptera</taxon>
        <taxon>Glossata</taxon>
        <taxon>Ditrysia</taxon>
        <taxon>Tineoidea</taxon>
        <taxon>Psychidae</taxon>
        <taxon>Oiketicinae</taxon>
        <taxon>Eumeta</taxon>
    </lineage>
</organism>
<dbReference type="SUPFAM" id="SSF56436">
    <property type="entry name" value="C-type lectin-like"/>
    <property type="match status" value="1"/>
</dbReference>
<sequence>MYELTGVRMCADWHAGWVGAGAGAQPNDDGLSAQDCVEVRRAFPPRPPAPSFFWNDRGCKEHNYYVCQKPIAQRNSNGAGLWIVEENFDFVKFAEGDGDACAVVYRNDGLFVSPSNDDVYSSNNLRTHLRS</sequence>
<evidence type="ECO:0000313" key="2">
    <source>
        <dbReference type="Proteomes" id="UP000299102"/>
    </source>
</evidence>
<accession>A0A4C1WNN4</accession>
<proteinExistence type="predicted"/>
<dbReference type="OrthoDB" id="2142683at2759"/>
<name>A0A4C1WNN4_EUMVA</name>
<dbReference type="AlphaFoldDB" id="A0A4C1WNN4"/>
<dbReference type="Proteomes" id="UP000299102">
    <property type="component" value="Unassembled WGS sequence"/>
</dbReference>
<protein>
    <recommendedName>
        <fullName evidence="3">C-type lectin domain-containing protein</fullName>
    </recommendedName>
</protein>
<dbReference type="Gene3D" id="3.10.100.10">
    <property type="entry name" value="Mannose-Binding Protein A, subunit A"/>
    <property type="match status" value="1"/>
</dbReference>